<evidence type="ECO:0000313" key="2">
    <source>
        <dbReference type="Proteomes" id="UP000827976"/>
    </source>
</evidence>
<gene>
    <name evidence="1" type="ORF">IHE45_01G091000</name>
</gene>
<evidence type="ECO:0000313" key="1">
    <source>
        <dbReference type="EMBL" id="KAH7692822.1"/>
    </source>
</evidence>
<keyword evidence="2" id="KW-1185">Reference proteome</keyword>
<dbReference type="EMBL" id="CM037011">
    <property type="protein sequence ID" value="KAH7692822.1"/>
    <property type="molecule type" value="Genomic_DNA"/>
</dbReference>
<organism evidence="1 2">
    <name type="scientific">Dioscorea alata</name>
    <name type="common">Purple yam</name>
    <dbReference type="NCBI Taxonomy" id="55571"/>
    <lineage>
        <taxon>Eukaryota</taxon>
        <taxon>Viridiplantae</taxon>
        <taxon>Streptophyta</taxon>
        <taxon>Embryophyta</taxon>
        <taxon>Tracheophyta</taxon>
        <taxon>Spermatophyta</taxon>
        <taxon>Magnoliopsida</taxon>
        <taxon>Liliopsida</taxon>
        <taxon>Dioscoreales</taxon>
        <taxon>Dioscoreaceae</taxon>
        <taxon>Dioscorea</taxon>
    </lineage>
</organism>
<comment type="caution">
    <text evidence="1">The sequence shown here is derived from an EMBL/GenBank/DDBJ whole genome shotgun (WGS) entry which is preliminary data.</text>
</comment>
<reference evidence="2" key="1">
    <citation type="journal article" date="2022" name="Nat. Commun.">
        <title>Chromosome evolution and the genetic basis of agronomically important traits in greater yam.</title>
        <authorList>
            <person name="Bredeson J.V."/>
            <person name="Lyons J.B."/>
            <person name="Oniyinde I.O."/>
            <person name="Okereke N.R."/>
            <person name="Kolade O."/>
            <person name="Nnabue I."/>
            <person name="Nwadili C.O."/>
            <person name="Hribova E."/>
            <person name="Parker M."/>
            <person name="Nwogha J."/>
            <person name="Shu S."/>
            <person name="Carlson J."/>
            <person name="Kariba R."/>
            <person name="Muthemba S."/>
            <person name="Knop K."/>
            <person name="Barton G.J."/>
            <person name="Sherwood A.V."/>
            <person name="Lopez-Montes A."/>
            <person name="Asiedu R."/>
            <person name="Jamnadass R."/>
            <person name="Muchugi A."/>
            <person name="Goodstein D."/>
            <person name="Egesi C.N."/>
            <person name="Featherston J."/>
            <person name="Asfaw A."/>
            <person name="Simpson G.G."/>
            <person name="Dolezel J."/>
            <person name="Hendre P.S."/>
            <person name="Van Deynze A."/>
            <person name="Kumar P.L."/>
            <person name="Obidiegwu J.E."/>
            <person name="Bhattacharjee R."/>
            <person name="Rokhsar D.S."/>
        </authorList>
    </citation>
    <scope>NUCLEOTIDE SEQUENCE [LARGE SCALE GENOMIC DNA]</scope>
    <source>
        <strain evidence="2">cv. TDa95/00328</strain>
    </source>
</reference>
<sequence length="403" mass="45077">MAHHDHIQEVQLQIQGGANDHQEQPCNNQNNNNKEPSPKHTFKFKINHWKWWLTVLLNIIFILSGQTSATLLGRLYFDKGGKSLWMSTLVQSAGFPVLIIYLFIYNITTTYNKKHPLIISSSTAFPSIIFIYIILGMIFAGDNLMYSYGLLYLPVSTYSLICASQLAFNALFSYFINSQKLTPFIFNSVILLTFSAALLGVRSDSGEASEYNKYPLGFVLTVGASATYSLILSLIQLTFQKVLKKESFTIVVELQICTSVVASLVSVIGLLASGEWRGLKEEMEVFEEGKVAYVMVLVWIGIGWQVAAVGIVGLVFVVSSLFSNMISTLSLPLVPIFAVIFFHDRMDGVKIMAMLIAVWGFLSYIYQHYLDDLETKNNKQPCSSFSSSNDKDNGSDVIHERVV</sequence>
<dbReference type="Proteomes" id="UP000827976">
    <property type="component" value="Chromosome 1"/>
</dbReference>
<accession>A0ACB7WW05</accession>
<proteinExistence type="predicted"/>
<name>A0ACB7WW05_DIOAL</name>
<protein>
    <submittedName>
        <fullName evidence="1">Purine permease plant protein</fullName>
    </submittedName>
</protein>